<reference evidence="2" key="1">
    <citation type="submission" date="2019-04" db="EMBL/GenBank/DDBJ databases">
        <title>Sequencing of skin fungus with MAO and IRED activity.</title>
        <authorList>
            <person name="Marsaioli A.J."/>
            <person name="Bonatto J.M.C."/>
            <person name="Reis Junior O."/>
        </authorList>
    </citation>
    <scope>NUCLEOTIDE SEQUENCE</scope>
    <source>
        <strain evidence="2">30M1</strain>
    </source>
</reference>
<name>A0A9P4TFW2_CURKU</name>
<accession>A0A9P4TFW2</accession>
<evidence type="ECO:0000313" key="3">
    <source>
        <dbReference type="Proteomes" id="UP000801428"/>
    </source>
</evidence>
<comment type="caution">
    <text evidence="2">The sequence shown here is derived from an EMBL/GenBank/DDBJ whole genome shotgun (WGS) entry which is preliminary data.</text>
</comment>
<dbReference type="PANTHER" id="PTHR35186:SF4">
    <property type="entry name" value="PRION-INHIBITION AND PROPAGATION HELO DOMAIN-CONTAINING PROTEIN"/>
    <property type="match status" value="1"/>
</dbReference>
<organism evidence="2 3">
    <name type="scientific">Curvularia kusanoi</name>
    <name type="common">Cochliobolus kusanoi</name>
    <dbReference type="NCBI Taxonomy" id="90978"/>
    <lineage>
        <taxon>Eukaryota</taxon>
        <taxon>Fungi</taxon>
        <taxon>Dikarya</taxon>
        <taxon>Ascomycota</taxon>
        <taxon>Pezizomycotina</taxon>
        <taxon>Dothideomycetes</taxon>
        <taxon>Pleosporomycetidae</taxon>
        <taxon>Pleosporales</taxon>
        <taxon>Pleosporineae</taxon>
        <taxon>Pleosporaceae</taxon>
        <taxon>Curvularia</taxon>
    </lineage>
</organism>
<keyword evidence="1" id="KW-0732">Signal</keyword>
<evidence type="ECO:0000313" key="2">
    <source>
        <dbReference type="EMBL" id="KAF3003202.1"/>
    </source>
</evidence>
<dbReference type="Proteomes" id="UP000801428">
    <property type="component" value="Unassembled WGS sequence"/>
</dbReference>
<dbReference type="PANTHER" id="PTHR35186">
    <property type="entry name" value="ANK_REP_REGION DOMAIN-CONTAINING PROTEIN"/>
    <property type="match status" value="1"/>
</dbReference>
<dbReference type="EMBL" id="SWKU01000010">
    <property type="protein sequence ID" value="KAF3003202.1"/>
    <property type="molecule type" value="Genomic_DNA"/>
</dbReference>
<proteinExistence type="predicted"/>
<evidence type="ECO:0008006" key="4">
    <source>
        <dbReference type="Google" id="ProtNLM"/>
    </source>
</evidence>
<sequence length="161" mass="18128">MSGLEVAGVVLGALPLIISALEHYTQGVNTAKRYWRYKSELRALKLQIDTERSIFMNTLEQLLTGIVRVEHIADCIDNPGGDCWRDVEIEKRLKVRLGSVHENYIDNVRGMASSLSQIMNKLALDPCGKVRQFNFISYQSRISCSPYLPHLASSDETLGKM</sequence>
<keyword evidence="3" id="KW-1185">Reference proteome</keyword>
<dbReference type="AlphaFoldDB" id="A0A9P4TFW2"/>
<feature type="signal peptide" evidence="1">
    <location>
        <begin position="1"/>
        <end position="27"/>
    </location>
</feature>
<dbReference type="OrthoDB" id="3565018at2759"/>
<evidence type="ECO:0000256" key="1">
    <source>
        <dbReference type="SAM" id="SignalP"/>
    </source>
</evidence>
<protein>
    <recommendedName>
        <fullName evidence="4">Fungal N-terminal domain-containing protein</fullName>
    </recommendedName>
</protein>
<feature type="chain" id="PRO_5040398685" description="Fungal N-terminal domain-containing protein" evidence="1">
    <location>
        <begin position="28"/>
        <end position="161"/>
    </location>
</feature>
<gene>
    <name evidence="2" type="ORF">E8E13_009636</name>
</gene>